<comment type="caution">
    <text evidence="6">The sequence shown here is derived from an EMBL/GenBank/DDBJ whole genome shotgun (WGS) entry which is preliminary data.</text>
</comment>
<proteinExistence type="inferred from homology"/>
<evidence type="ECO:0000256" key="3">
    <source>
        <dbReference type="ARBA" id="ARBA00023125"/>
    </source>
</evidence>
<accession>A0A0F5K1S0</accession>
<dbReference type="PANTHER" id="PTHR30118">
    <property type="entry name" value="HTH-TYPE TRANSCRIPTIONAL REGULATOR LEUO-RELATED"/>
    <property type="match status" value="1"/>
</dbReference>
<keyword evidence="4" id="KW-0804">Transcription</keyword>
<evidence type="ECO:0000256" key="4">
    <source>
        <dbReference type="ARBA" id="ARBA00023163"/>
    </source>
</evidence>
<dbReference type="EMBL" id="LAQU01000009">
    <property type="protein sequence ID" value="KKB63507.1"/>
    <property type="molecule type" value="Genomic_DNA"/>
</dbReference>
<dbReference type="PROSITE" id="PS50931">
    <property type="entry name" value="HTH_LYSR"/>
    <property type="match status" value="1"/>
</dbReference>
<keyword evidence="2" id="KW-0805">Transcription regulation</keyword>
<organism evidence="6 7">
    <name type="scientific">Robbsia andropogonis</name>
    <dbReference type="NCBI Taxonomy" id="28092"/>
    <lineage>
        <taxon>Bacteria</taxon>
        <taxon>Pseudomonadati</taxon>
        <taxon>Pseudomonadota</taxon>
        <taxon>Betaproteobacteria</taxon>
        <taxon>Burkholderiales</taxon>
        <taxon>Burkholderiaceae</taxon>
        <taxon>Robbsia</taxon>
    </lineage>
</organism>
<dbReference type="PANTHER" id="PTHR30118:SF15">
    <property type="entry name" value="TRANSCRIPTIONAL REGULATORY PROTEIN"/>
    <property type="match status" value="1"/>
</dbReference>
<protein>
    <submittedName>
        <fullName evidence="6">LysR family transcriptional regulator</fullName>
    </submittedName>
</protein>
<dbReference type="SUPFAM" id="SSF46785">
    <property type="entry name" value="Winged helix' DNA-binding domain"/>
    <property type="match status" value="1"/>
</dbReference>
<reference evidence="6 7" key="1">
    <citation type="submission" date="2015-03" db="EMBL/GenBank/DDBJ databases">
        <title>Draft Genome Sequence of Burkholderia andropogonis type strain ICMP2807, isolated from Sorghum bicolor.</title>
        <authorList>
            <person name="Lopes-Santos L."/>
            <person name="Castro D.B."/>
            <person name="Ottoboni L.M."/>
            <person name="Park D."/>
            <person name="Weirc B.S."/>
            <person name="Destefano S.A."/>
        </authorList>
    </citation>
    <scope>NUCLEOTIDE SEQUENCE [LARGE SCALE GENOMIC DNA]</scope>
    <source>
        <strain evidence="6 7">ICMP2807</strain>
    </source>
</reference>
<dbReference type="Pfam" id="PF03466">
    <property type="entry name" value="LysR_substrate"/>
    <property type="match status" value="1"/>
</dbReference>
<dbReference type="CDD" id="cd08459">
    <property type="entry name" value="PBP2_DntR_NahR_LinR_like"/>
    <property type="match status" value="1"/>
</dbReference>
<dbReference type="InterPro" id="IPR000847">
    <property type="entry name" value="LysR_HTH_N"/>
</dbReference>
<evidence type="ECO:0000259" key="5">
    <source>
        <dbReference type="PROSITE" id="PS50931"/>
    </source>
</evidence>
<gene>
    <name evidence="6" type="ORF">WM40_10795</name>
</gene>
<dbReference type="SUPFAM" id="SSF53850">
    <property type="entry name" value="Periplasmic binding protein-like II"/>
    <property type="match status" value="1"/>
</dbReference>
<dbReference type="Proteomes" id="UP000033618">
    <property type="component" value="Unassembled WGS sequence"/>
</dbReference>
<keyword evidence="7" id="KW-1185">Reference proteome</keyword>
<dbReference type="InterPro" id="IPR036388">
    <property type="entry name" value="WH-like_DNA-bd_sf"/>
</dbReference>
<dbReference type="PRINTS" id="PR00039">
    <property type="entry name" value="HTHLYSR"/>
</dbReference>
<comment type="similarity">
    <text evidence="1">Belongs to the LysR transcriptional regulatory family.</text>
</comment>
<dbReference type="STRING" id="28092.WM40_10795"/>
<dbReference type="PATRIC" id="fig|28092.6.peg.2544"/>
<dbReference type="GO" id="GO:0003677">
    <property type="term" value="F:DNA binding"/>
    <property type="evidence" value="ECO:0007669"/>
    <property type="project" value="UniProtKB-KW"/>
</dbReference>
<evidence type="ECO:0000256" key="1">
    <source>
        <dbReference type="ARBA" id="ARBA00009437"/>
    </source>
</evidence>
<dbReference type="GO" id="GO:0003700">
    <property type="term" value="F:DNA-binding transcription factor activity"/>
    <property type="evidence" value="ECO:0007669"/>
    <property type="project" value="InterPro"/>
</dbReference>
<name>A0A0F5K1S0_9BURK</name>
<evidence type="ECO:0000313" key="7">
    <source>
        <dbReference type="Proteomes" id="UP000033618"/>
    </source>
</evidence>
<keyword evidence="3" id="KW-0238">DNA-binding</keyword>
<dbReference type="InterPro" id="IPR050389">
    <property type="entry name" value="LysR-type_TF"/>
</dbReference>
<evidence type="ECO:0000313" key="6">
    <source>
        <dbReference type="EMBL" id="KKB63507.1"/>
    </source>
</evidence>
<dbReference type="OrthoDB" id="5495633at2"/>
<dbReference type="Gene3D" id="1.10.10.10">
    <property type="entry name" value="Winged helix-like DNA-binding domain superfamily/Winged helix DNA-binding domain"/>
    <property type="match status" value="1"/>
</dbReference>
<dbReference type="InterPro" id="IPR005119">
    <property type="entry name" value="LysR_subst-bd"/>
</dbReference>
<dbReference type="Pfam" id="PF00126">
    <property type="entry name" value="HTH_1"/>
    <property type="match status" value="1"/>
</dbReference>
<evidence type="ECO:0000256" key="2">
    <source>
        <dbReference type="ARBA" id="ARBA00023015"/>
    </source>
</evidence>
<feature type="domain" description="HTH lysR-type" evidence="5">
    <location>
        <begin position="7"/>
        <end position="64"/>
    </location>
</feature>
<dbReference type="InterPro" id="IPR036390">
    <property type="entry name" value="WH_DNA-bd_sf"/>
</dbReference>
<dbReference type="RefSeq" id="WP_046152865.1">
    <property type="nucleotide sequence ID" value="NZ_CADFGU010000001.1"/>
</dbReference>
<dbReference type="AlphaFoldDB" id="A0A0F5K1S0"/>
<sequence>MNAIDHVDLNLLRVFQAIIEEGSLTRAGQRLGLSQPAVSYSLGRLRTLFDDPLFIRTRSSMQPTPTALEVSAIVSRALETVREAFRYAERFDPLTSSRTFRLSLSDAGELGYLPRVCEVLQERAPRVSIQVVPTPIALIGERLRSSRLDCAIGHLPELLMQTESAVLFEEDYVCMCRAKRTGGSTVTKGRIAATALATSHSDGKSTGSIGIMPLADYLRASHVRVNSLEHSHMGIDDALRARRVTRNVALDLSHFASLPAVLAVTDHLATIPRRLAQIFQRSGAFDIFDLPVPLPAVQVTLHWHAHFAADDGNTWFRELITEVVGPAIV</sequence>
<dbReference type="Gene3D" id="3.40.190.10">
    <property type="entry name" value="Periplasmic binding protein-like II"/>
    <property type="match status" value="2"/>
</dbReference>